<keyword evidence="12" id="KW-1185">Reference proteome</keyword>
<keyword evidence="4" id="KW-0479">Metal-binding</keyword>
<evidence type="ECO:0000256" key="5">
    <source>
        <dbReference type="ARBA" id="ARBA00022763"/>
    </source>
</evidence>
<dbReference type="EMBL" id="RSAA01000006">
    <property type="protein sequence ID" value="RRO18702.1"/>
    <property type="molecule type" value="Genomic_DNA"/>
</dbReference>
<dbReference type="Pfam" id="PF03167">
    <property type="entry name" value="UDG"/>
    <property type="match status" value="1"/>
</dbReference>
<proteinExistence type="inferred from homology"/>
<dbReference type="NCBIfam" id="TIGR00758">
    <property type="entry name" value="UDG_fam4"/>
    <property type="match status" value="1"/>
</dbReference>
<dbReference type="SMART" id="SM00986">
    <property type="entry name" value="UDG"/>
    <property type="match status" value="1"/>
</dbReference>
<dbReference type="Gene3D" id="3.40.470.10">
    <property type="entry name" value="Uracil-DNA glycosylase-like domain"/>
    <property type="match status" value="1"/>
</dbReference>
<dbReference type="GO" id="GO:0097506">
    <property type="term" value="F:deaminated base DNA N-glycosylase activity"/>
    <property type="evidence" value="ECO:0007669"/>
    <property type="project" value="UniProtKB-ARBA"/>
</dbReference>
<dbReference type="SUPFAM" id="SSF52141">
    <property type="entry name" value="Uracil-DNA glycosylase-like"/>
    <property type="match status" value="1"/>
</dbReference>
<dbReference type="PANTHER" id="PTHR33693:SF9">
    <property type="entry name" value="TYPE-4 URACIL-DNA GLYCOSYLASE"/>
    <property type="match status" value="1"/>
</dbReference>
<keyword evidence="7" id="KW-0408">Iron</keyword>
<dbReference type="InterPro" id="IPR051536">
    <property type="entry name" value="UDG_Type-4/5"/>
</dbReference>
<dbReference type="CDD" id="cd10030">
    <property type="entry name" value="UDG-F4_TTUDGA_SPO1dp_like"/>
    <property type="match status" value="1"/>
</dbReference>
<sequence length="216" mass="23565">MPQREAGAEEFVPSRGGLPAMEKAVRECRGCDLHENATQAVFGEGAARARVMFVGEQPGDSEDVQGHPFVGPAGRTLDRALQEAGLRRDEVYLTNVVKHFKFEQRERGKRRIHKKPSATEVRACRPWLTAELRLVKPQLVVCLGATAAKALLGSSFRVSEHRGAVLDFPADAGLGESAPDSVVATVHPSSVLRAEDRDAAYRQFRDDLRAAVQVLG</sequence>
<keyword evidence="3" id="KW-0004">4Fe-4S</keyword>
<dbReference type="InterPro" id="IPR036895">
    <property type="entry name" value="Uracil-DNA_glycosylase-like_sf"/>
</dbReference>
<evidence type="ECO:0000256" key="9">
    <source>
        <dbReference type="ARBA" id="ARBA00023204"/>
    </source>
</evidence>
<dbReference type="GO" id="GO:0051539">
    <property type="term" value="F:4 iron, 4 sulfur cluster binding"/>
    <property type="evidence" value="ECO:0007669"/>
    <property type="project" value="UniProtKB-KW"/>
</dbReference>
<dbReference type="GO" id="GO:0046872">
    <property type="term" value="F:metal ion binding"/>
    <property type="evidence" value="ECO:0007669"/>
    <property type="project" value="UniProtKB-KW"/>
</dbReference>
<protein>
    <recommendedName>
        <fullName evidence="2">Type-4 uracil-DNA glycosylase</fullName>
    </recommendedName>
</protein>
<gene>
    <name evidence="11" type="ORF">EIL87_06200</name>
</gene>
<evidence type="ECO:0000256" key="8">
    <source>
        <dbReference type="ARBA" id="ARBA00023014"/>
    </source>
</evidence>
<dbReference type="AlphaFoldDB" id="A0A426K089"/>
<evidence type="ECO:0000313" key="11">
    <source>
        <dbReference type="EMBL" id="RRO18702.1"/>
    </source>
</evidence>
<dbReference type="OrthoDB" id="5290748at2"/>
<dbReference type="PANTHER" id="PTHR33693">
    <property type="entry name" value="TYPE-5 URACIL-DNA GLYCOSYLASE"/>
    <property type="match status" value="1"/>
</dbReference>
<dbReference type="GO" id="GO:0006281">
    <property type="term" value="P:DNA repair"/>
    <property type="evidence" value="ECO:0007669"/>
    <property type="project" value="UniProtKB-KW"/>
</dbReference>
<dbReference type="InterPro" id="IPR005273">
    <property type="entry name" value="Ura-DNA_glyco_family4"/>
</dbReference>
<evidence type="ECO:0000313" key="12">
    <source>
        <dbReference type="Proteomes" id="UP000274515"/>
    </source>
</evidence>
<dbReference type="RefSeq" id="WP_125089201.1">
    <property type="nucleotide sequence ID" value="NZ_RSAA01000006.1"/>
</dbReference>
<dbReference type="InterPro" id="IPR005122">
    <property type="entry name" value="Uracil-DNA_glycosylase-like"/>
</dbReference>
<evidence type="ECO:0000259" key="10">
    <source>
        <dbReference type="SMART" id="SM00986"/>
    </source>
</evidence>
<dbReference type="SMART" id="SM00987">
    <property type="entry name" value="UreE_C"/>
    <property type="match status" value="1"/>
</dbReference>
<feature type="domain" description="Uracil-DNA glycosylase-like" evidence="10">
    <location>
        <begin position="42"/>
        <end position="209"/>
    </location>
</feature>
<keyword evidence="9" id="KW-0234">DNA repair</keyword>
<keyword evidence="6" id="KW-0378">Hydrolase</keyword>
<comment type="caution">
    <text evidence="11">The sequence shown here is derived from an EMBL/GenBank/DDBJ whole genome shotgun (WGS) entry which is preliminary data.</text>
</comment>
<evidence type="ECO:0000256" key="4">
    <source>
        <dbReference type="ARBA" id="ARBA00022723"/>
    </source>
</evidence>
<comment type="similarity">
    <text evidence="1">Belongs to the uracil-DNA glycosylase (UDG) superfamily. Type 4 (UDGa) family.</text>
</comment>
<keyword evidence="8" id="KW-0411">Iron-sulfur</keyword>
<organism evidence="11 12">
    <name type="scientific">Saccharopolyspora rhizosphaerae</name>
    <dbReference type="NCBI Taxonomy" id="2492662"/>
    <lineage>
        <taxon>Bacteria</taxon>
        <taxon>Bacillati</taxon>
        <taxon>Actinomycetota</taxon>
        <taxon>Actinomycetes</taxon>
        <taxon>Pseudonocardiales</taxon>
        <taxon>Pseudonocardiaceae</taxon>
        <taxon>Saccharopolyspora</taxon>
    </lineage>
</organism>
<evidence type="ECO:0000256" key="7">
    <source>
        <dbReference type="ARBA" id="ARBA00023004"/>
    </source>
</evidence>
<accession>A0A426K089</accession>
<keyword evidence="5" id="KW-0227">DNA damage</keyword>
<name>A0A426K089_9PSEU</name>
<evidence type="ECO:0000256" key="6">
    <source>
        <dbReference type="ARBA" id="ARBA00022801"/>
    </source>
</evidence>
<dbReference type="Proteomes" id="UP000274515">
    <property type="component" value="Unassembled WGS sequence"/>
</dbReference>
<evidence type="ECO:0000256" key="2">
    <source>
        <dbReference type="ARBA" id="ARBA00019403"/>
    </source>
</evidence>
<evidence type="ECO:0000256" key="1">
    <source>
        <dbReference type="ARBA" id="ARBA00006521"/>
    </source>
</evidence>
<evidence type="ECO:0000256" key="3">
    <source>
        <dbReference type="ARBA" id="ARBA00022485"/>
    </source>
</evidence>
<reference evidence="11 12" key="1">
    <citation type="submission" date="2018-11" db="EMBL/GenBank/DDBJ databases">
        <title>Saccharopolyspora rhizosphaerae sp. nov., an actinomycete isolated from rhizosphere soil in Thailand.</title>
        <authorList>
            <person name="Intra B."/>
            <person name="Euanorasetr J."/>
            <person name="Take A."/>
            <person name="Inahashi Y."/>
            <person name="Mori M."/>
            <person name="Panbangred W."/>
            <person name="Matsumoto A."/>
        </authorList>
    </citation>
    <scope>NUCLEOTIDE SEQUENCE [LARGE SCALE GENOMIC DNA]</scope>
    <source>
        <strain evidence="11 12">H219</strain>
    </source>
</reference>
<dbReference type="NCBIfam" id="TIGR03914">
    <property type="entry name" value="UDG_fam_dom"/>
    <property type="match status" value="1"/>
</dbReference>